<name>A0A1M6KSG3_REIAG</name>
<dbReference type="STRING" id="156994.SAMN04488028_101693"/>
<protein>
    <submittedName>
        <fullName evidence="1">Abortive infection bacteriophage resistance protein</fullName>
    </submittedName>
</protein>
<proteinExistence type="predicted"/>
<dbReference type="RefSeq" id="WP_073119420.1">
    <property type="nucleotide sequence ID" value="NZ_FRAA01000001.1"/>
</dbReference>
<organism evidence="1 2">
    <name type="scientific">Reichenbachiella agariperforans</name>
    <dbReference type="NCBI Taxonomy" id="156994"/>
    <lineage>
        <taxon>Bacteria</taxon>
        <taxon>Pseudomonadati</taxon>
        <taxon>Bacteroidota</taxon>
        <taxon>Cytophagia</taxon>
        <taxon>Cytophagales</taxon>
        <taxon>Reichenbachiellaceae</taxon>
        <taxon>Reichenbachiella</taxon>
    </lineage>
</organism>
<dbReference type="PIRSF" id="PIRSF034934">
    <property type="entry name" value="AbiF_AbiD"/>
    <property type="match status" value="1"/>
</dbReference>
<dbReference type="InterPro" id="IPR011664">
    <property type="entry name" value="Abi_system_AbiD/AbiF-like"/>
</dbReference>
<evidence type="ECO:0000313" key="1">
    <source>
        <dbReference type="EMBL" id="SHJ61935.1"/>
    </source>
</evidence>
<reference evidence="2" key="1">
    <citation type="submission" date="2016-11" db="EMBL/GenBank/DDBJ databases">
        <authorList>
            <person name="Varghese N."/>
            <person name="Submissions S."/>
        </authorList>
    </citation>
    <scope>NUCLEOTIDE SEQUENCE [LARGE SCALE GENOMIC DNA]</scope>
    <source>
        <strain evidence="2">DSM 26134</strain>
    </source>
</reference>
<dbReference type="EMBL" id="FRAA01000001">
    <property type="protein sequence ID" value="SHJ61935.1"/>
    <property type="molecule type" value="Genomic_DNA"/>
</dbReference>
<sequence length="315" mass="37181">MGKKKYAKVPLSYEEQLNLIKSRGLIVDDDHKATSYFQQISYYRLSVFFLPYQKDKDQFNPGTTFDNILDTYTFDRELRLLVFDCIERIEIAIRTQLISVLSMKYKNAHWQDDQRIFKPAFQVKNKFTIDPFNDLQKIVSKARSAKHPEVFIKHYMDTYSSPANPPAWMCLELLTIGELSRVYDGLKNNSDKQGVADFFKLPHKVFTSWLHALTYMRNICAHHSRLWNRNFAIKPDILKKPRLPWLDAQFNNNSRTFYALCVIQYLMKNANPSNHFKNKLVALFKKYQGVPIRYLGIPSDKTGKMLDWQNEPLWN</sequence>
<dbReference type="Proteomes" id="UP000184474">
    <property type="component" value="Unassembled WGS sequence"/>
</dbReference>
<keyword evidence="2" id="KW-1185">Reference proteome</keyword>
<accession>A0A1M6KSG3</accession>
<evidence type="ECO:0000313" key="2">
    <source>
        <dbReference type="Proteomes" id="UP000184474"/>
    </source>
</evidence>
<gene>
    <name evidence="1" type="ORF">SAMN04488028_101693</name>
</gene>
<dbReference type="AlphaFoldDB" id="A0A1M6KSG3"/>
<dbReference type="InterPro" id="IPR017034">
    <property type="entry name" value="Abi_system_AbiD/AbiF"/>
</dbReference>
<dbReference type="Pfam" id="PF07751">
    <property type="entry name" value="Abi_2"/>
    <property type="match status" value="1"/>
</dbReference>